<proteinExistence type="predicted"/>
<reference evidence="3" key="1">
    <citation type="submission" date="2017-02" db="EMBL/GenBank/DDBJ databases">
        <authorList>
            <person name="Dridi B."/>
        </authorList>
    </citation>
    <scope>NUCLEOTIDE SEQUENCE [LARGE SCALE GENOMIC DNA]</scope>
    <source>
        <strain evidence="3">EB411</strain>
    </source>
</reference>
<sequence>MSLSRKRKKELKRLKKQANKLWNSQQELLSRAGDVAQDATTQLSNYSREHLVPAVVSTYEHRIQPKVDSGARAVNAARHRLERGVSPYVKQVANDRRVKEAVRRVSKAAPVKKKTGPSAGSVIAIGAGVLAAAGIAYAVWQTFRADDELWVADDDSLFPNT</sequence>
<evidence type="ECO:0000313" key="3">
    <source>
        <dbReference type="Proteomes" id="UP000196778"/>
    </source>
</evidence>
<organism evidence="2 3">
    <name type="scientific">Mycetocola reblochoni REB411</name>
    <dbReference type="NCBI Taxonomy" id="1255698"/>
    <lineage>
        <taxon>Bacteria</taxon>
        <taxon>Bacillati</taxon>
        <taxon>Actinomycetota</taxon>
        <taxon>Actinomycetes</taxon>
        <taxon>Micrococcales</taxon>
        <taxon>Microbacteriaceae</taxon>
        <taxon>Mycetocola</taxon>
    </lineage>
</organism>
<name>A0A1R4JFV4_9MICO</name>
<keyword evidence="3" id="KW-1185">Reference proteome</keyword>
<feature type="transmembrane region" description="Helical" evidence="1">
    <location>
        <begin position="122"/>
        <end position="140"/>
    </location>
</feature>
<protein>
    <recommendedName>
        <fullName evidence="4">DNA helicase</fullName>
    </recommendedName>
</protein>
<keyword evidence="1" id="KW-0472">Membrane</keyword>
<evidence type="ECO:0008006" key="4">
    <source>
        <dbReference type="Google" id="ProtNLM"/>
    </source>
</evidence>
<dbReference type="AlphaFoldDB" id="A0A1R4JFV4"/>
<dbReference type="EMBL" id="FUKR01000037">
    <property type="protein sequence ID" value="SJN30814.1"/>
    <property type="molecule type" value="Genomic_DNA"/>
</dbReference>
<evidence type="ECO:0000313" key="2">
    <source>
        <dbReference type="EMBL" id="SJN30814.1"/>
    </source>
</evidence>
<dbReference type="RefSeq" id="WP_087137023.1">
    <property type="nucleotide sequence ID" value="NZ_FUKR01000037.1"/>
</dbReference>
<dbReference type="Proteomes" id="UP000196778">
    <property type="component" value="Unassembled WGS sequence"/>
</dbReference>
<dbReference type="OrthoDB" id="5123379at2"/>
<keyword evidence="1" id="KW-1133">Transmembrane helix</keyword>
<keyword evidence="1" id="KW-0812">Transmembrane</keyword>
<gene>
    <name evidence="2" type="ORF">FM119_07265</name>
</gene>
<evidence type="ECO:0000256" key="1">
    <source>
        <dbReference type="SAM" id="Phobius"/>
    </source>
</evidence>
<accession>A0A1R4JFV4</accession>